<protein>
    <submittedName>
        <fullName evidence="4">PucR family transcriptional regulator</fullName>
    </submittedName>
</protein>
<dbReference type="InterPro" id="IPR042070">
    <property type="entry name" value="PucR_C-HTH_sf"/>
</dbReference>
<evidence type="ECO:0000259" key="3">
    <source>
        <dbReference type="Pfam" id="PF17853"/>
    </source>
</evidence>
<gene>
    <name evidence="4" type="ORF">FCN18_34755</name>
</gene>
<dbReference type="PANTHER" id="PTHR33744">
    <property type="entry name" value="CARBOHYDRATE DIACID REGULATOR"/>
    <property type="match status" value="1"/>
</dbReference>
<accession>A0ABY2RUB8</accession>
<evidence type="ECO:0000259" key="2">
    <source>
        <dbReference type="Pfam" id="PF13556"/>
    </source>
</evidence>
<dbReference type="RefSeq" id="WP_137097189.1">
    <property type="nucleotide sequence ID" value="NZ_SWMS01000034.1"/>
</dbReference>
<evidence type="ECO:0000256" key="1">
    <source>
        <dbReference type="ARBA" id="ARBA00006754"/>
    </source>
</evidence>
<dbReference type="EMBL" id="SWMS01000034">
    <property type="protein sequence ID" value="TKG60805.1"/>
    <property type="molecule type" value="Genomic_DNA"/>
</dbReference>
<sequence>MSGSRLPEVLTVAELVHHGPLAKAIMLADANLDAQVRYVVLVSDLDQTRSCRPNTALVLHSPAAQGGWALESALRAAWERGAACVIAPAGSTVNRSTIALAERLHVPLFVVEGDPAQHALELAAAVASPGAARAQLAARCASSISEQSSLRGIVGVINTELPGTSVALVAEDGQVLAGKVAAVGGQVRIPVPAVDGKPWAHLVARLSAPSPSGAETVTTILRLARAPLSASAAKPKLALARRGAQERLLLEALLSDRPDADTEQAARELGWRFDEMNVAVLLRPAAGAPSLDPDIAAAGVLAGWHEAFADHQLVPHGEGWVSWWSGPELTTGRVLSRLRRRLPRIRCALPLSAGLGEPGRGIDGLRRSLHEAALASSVAIRSGPGAVESFGALGPRVVLASLQHEELTTAAETALAALLTSADGDVLVRTLCAVLDCGGSTTQAAARLGVHRNTVSGRLDRIRARGIAFDDPDRRLAIHVACFALLGDRATVPPGGSPDGTA</sequence>
<feature type="domain" description="PucR C-terminal helix-turn-helix" evidence="2">
    <location>
        <begin position="427"/>
        <end position="482"/>
    </location>
</feature>
<dbReference type="InterPro" id="IPR025736">
    <property type="entry name" value="PucR_C-HTH_dom"/>
</dbReference>
<dbReference type="Pfam" id="PF13556">
    <property type="entry name" value="HTH_30"/>
    <property type="match status" value="1"/>
</dbReference>
<feature type="domain" description="CdaR GGDEF-like" evidence="3">
    <location>
        <begin position="257"/>
        <end position="375"/>
    </location>
</feature>
<reference evidence="4 5" key="1">
    <citation type="journal article" date="2015" name="Antonie Van Leeuwenhoek">
        <title>Prauserella endophytica sp. nov., an endophytic actinobacterium isolated from Tamarix taklamakanensis.</title>
        <authorList>
            <person name="Liu J.M."/>
            <person name="Habden X."/>
            <person name="Guo L."/>
            <person name="Tuo L."/>
            <person name="Jiang Z.K."/>
            <person name="Liu S.W."/>
            <person name="Liu X.F."/>
            <person name="Chen L."/>
            <person name="Li R.F."/>
            <person name="Zhang Y.Q."/>
            <person name="Sun C.H."/>
        </authorList>
    </citation>
    <scope>NUCLEOTIDE SEQUENCE [LARGE SCALE GENOMIC DNA]</scope>
    <source>
        <strain evidence="4 5">CGMCC 4.7182</strain>
    </source>
</reference>
<dbReference type="Gene3D" id="1.10.10.2840">
    <property type="entry name" value="PucR C-terminal helix-turn-helix domain"/>
    <property type="match status" value="1"/>
</dbReference>
<name>A0ABY2RUB8_9PSEU</name>
<dbReference type="PANTHER" id="PTHR33744:SF1">
    <property type="entry name" value="DNA-BINDING TRANSCRIPTIONAL ACTIVATOR ADER"/>
    <property type="match status" value="1"/>
</dbReference>
<keyword evidence="5" id="KW-1185">Reference proteome</keyword>
<dbReference type="InterPro" id="IPR051448">
    <property type="entry name" value="CdaR-like_regulators"/>
</dbReference>
<dbReference type="Proteomes" id="UP000309992">
    <property type="component" value="Unassembled WGS sequence"/>
</dbReference>
<proteinExistence type="inferred from homology"/>
<evidence type="ECO:0000313" key="5">
    <source>
        <dbReference type="Proteomes" id="UP000309992"/>
    </source>
</evidence>
<dbReference type="InterPro" id="IPR041522">
    <property type="entry name" value="CdaR_GGDEF"/>
</dbReference>
<comment type="similarity">
    <text evidence="1">Belongs to the CdaR family.</text>
</comment>
<organism evidence="4 5">
    <name type="scientific">Prauserella endophytica</name>
    <dbReference type="NCBI Taxonomy" id="1592324"/>
    <lineage>
        <taxon>Bacteria</taxon>
        <taxon>Bacillati</taxon>
        <taxon>Actinomycetota</taxon>
        <taxon>Actinomycetes</taxon>
        <taxon>Pseudonocardiales</taxon>
        <taxon>Pseudonocardiaceae</taxon>
        <taxon>Prauserella</taxon>
        <taxon>Prauserella coralliicola group</taxon>
    </lineage>
</organism>
<evidence type="ECO:0000313" key="4">
    <source>
        <dbReference type="EMBL" id="TKG60805.1"/>
    </source>
</evidence>
<comment type="caution">
    <text evidence="4">The sequence shown here is derived from an EMBL/GenBank/DDBJ whole genome shotgun (WGS) entry which is preliminary data.</text>
</comment>
<dbReference type="Pfam" id="PF17853">
    <property type="entry name" value="GGDEF_2"/>
    <property type="match status" value="1"/>
</dbReference>